<evidence type="ECO:0000256" key="7">
    <source>
        <dbReference type="ARBA" id="ARBA00023242"/>
    </source>
</evidence>
<dbReference type="SMART" id="SM00291">
    <property type="entry name" value="ZnF_ZZ"/>
    <property type="match status" value="1"/>
</dbReference>
<dbReference type="RefSeq" id="XP_020045111.1">
    <property type="nucleotide sequence ID" value="XM_020195109.1"/>
</dbReference>
<dbReference type="CDD" id="cd00167">
    <property type="entry name" value="SANT"/>
    <property type="match status" value="1"/>
</dbReference>
<keyword evidence="13" id="KW-1185">Reference proteome</keyword>
<dbReference type="GO" id="GO:0006338">
    <property type="term" value="P:chromatin remodeling"/>
    <property type="evidence" value="ECO:0007669"/>
    <property type="project" value="UniProtKB-ARBA"/>
</dbReference>
<evidence type="ECO:0000256" key="2">
    <source>
        <dbReference type="ARBA" id="ARBA00022771"/>
    </source>
</evidence>
<dbReference type="InParanoid" id="A0A1D2VAT0"/>
<evidence type="ECO:0000256" key="1">
    <source>
        <dbReference type="ARBA" id="ARBA00022723"/>
    </source>
</evidence>
<feature type="domain" description="SANT" evidence="11">
    <location>
        <begin position="423"/>
        <end position="471"/>
    </location>
</feature>
<dbReference type="Proteomes" id="UP000095038">
    <property type="component" value="Unassembled WGS sequence"/>
</dbReference>
<evidence type="ECO:0000256" key="3">
    <source>
        <dbReference type="ARBA" id="ARBA00022833"/>
    </source>
</evidence>
<feature type="domain" description="Myb-like" evidence="9">
    <location>
        <begin position="424"/>
        <end position="467"/>
    </location>
</feature>
<keyword evidence="6" id="KW-0804">Transcription</keyword>
<evidence type="ECO:0000259" key="10">
    <source>
        <dbReference type="PROSITE" id="PS50934"/>
    </source>
</evidence>
<keyword evidence="7" id="KW-0539">Nucleus</keyword>
<evidence type="ECO:0000256" key="5">
    <source>
        <dbReference type="ARBA" id="ARBA00023125"/>
    </source>
</evidence>
<dbReference type="PROSITE" id="PS50090">
    <property type="entry name" value="MYB_LIKE"/>
    <property type="match status" value="1"/>
</dbReference>
<dbReference type="GO" id="GO:0042393">
    <property type="term" value="F:histone binding"/>
    <property type="evidence" value="ECO:0007669"/>
    <property type="project" value="TreeGrafter"/>
</dbReference>
<dbReference type="InterPro" id="IPR007526">
    <property type="entry name" value="SWIRM"/>
</dbReference>
<evidence type="ECO:0000259" key="9">
    <source>
        <dbReference type="PROSITE" id="PS50090"/>
    </source>
</evidence>
<keyword evidence="2" id="KW-0863">Zinc-finger</keyword>
<dbReference type="FunFam" id="1.10.10.10:FF:000020">
    <property type="entry name" value="SWI/SNF complex subunit SMARCC2 isoform c"/>
    <property type="match status" value="1"/>
</dbReference>
<dbReference type="InterPro" id="IPR001005">
    <property type="entry name" value="SANT/Myb"/>
</dbReference>
<keyword evidence="3" id="KW-0862">Zinc</keyword>
<dbReference type="PROSITE" id="PS51293">
    <property type="entry name" value="SANT"/>
    <property type="match status" value="1"/>
</dbReference>
<dbReference type="Gene3D" id="1.10.10.60">
    <property type="entry name" value="Homeodomain-like"/>
    <property type="match status" value="1"/>
</dbReference>
<evidence type="ECO:0000313" key="13">
    <source>
        <dbReference type="Proteomes" id="UP000095038"/>
    </source>
</evidence>
<protein>
    <submittedName>
        <fullName evidence="12">SWIRM-domain-containing protein</fullName>
    </submittedName>
</protein>
<dbReference type="Pfam" id="PF16495">
    <property type="entry name" value="SWIRM-assoc_1"/>
    <property type="match status" value="1"/>
</dbReference>
<dbReference type="EMBL" id="KV454489">
    <property type="protein sequence ID" value="ODV58804.1"/>
    <property type="molecule type" value="Genomic_DNA"/>
</dbReference>
<dbReference type="FunFam" id="1.10.10.60:FF:000014">
    <property type="entry name" value="SWI/SNF complex subunit SMARCC2 isoform C"/>
    <property type="match status" value="1"/>
</dbReference>
<dbReference type="InterPro" id="IPR032451">
    <property type="entry name" value="SMARCC_C"/>
</dbReference>
<dbReference type="OrthoDB" id="118550at2759"/>
<feature type="domain" description="SWIRM" evidence="10">
    <location>
        <begin position="96"/>
        <end position="212"/>
    </location>
</feature>
<proteinExistence type="predicted"/>
<dbReference type="PANTHER" id="PTHR12802">
    <property type="entry name" value="SWI/SNF COMPLEX-RELATED"/>
    <property type="match status" value="1"/>
</dbReference>
<accession>A0A1D2VAT0</accession>
<evidence type="ECO:0000256" key="4">
    <source>
        <dbReference type="ARBA" id="ARBA00023015"/>
    </source>
</evidence>
<dbReference type="STRING" id="1344418.A0A1D2VAT0"/>
<dbReference type="InterPro" id="IPR036388">
    <property type="entry name" value="WH-like_DNA-bd_sf"/>
</dbReference>
<dbReference type="GeneID" id="30968745"/>
<dbReference type="FunCoup" id="A0A1D2VAT0">
    <property type="interactions" value="517"/>
</dbReference>
<dbReference type="Pfam" id="PF04433">
    <property type="entry name" value="SWIRM"/>
    <property type="match status" value="1"/>
</dbReference>
<dbReference type="PANTHER" id="PTHR12802:SF150">
    <property type="entry name" value="CHROMATIN STRUCTURE-REMODELING COMPLEX PROTEIN RSC8"/>
    <property type="match status" value="1"/>
</dbReference>
<dbReference type="SMART" id="SM00717">
    <property type="entry name" value="SANT"/>
    <property type="match status" value="1"/>
</dbReference>
<dbReference type="InterPro" id="IPR017884">
    <property type="entry name" value="SANT_dom"/>
</dbReference>
<dbReference type="Pfam" id="PF00569">
    <property type="entry name" value="ZZ"/>
    <property type="match status" value="1"/>
</dbReference>
<name>A0A1D2VAT0_9ASCO</name>
<dbReference type="Gene3D" id="1.10.10.10">
    <property type="entry name" value="Winged helix-like DNA-binding domain superfamily/Winged helix DNA-binding domain"/>
    <property type="match status" value="1"/>
</dbReference>
<dbReference type="PROSITE" id="PS50934">
    <property type="entry name" value="SWIRM"/>
    <property type="match status" value="1"/>
</dbReference>
<dbReference type="GO" id="GO:0045893">
    <property type="term" value="P:positive regulation of DNA-templated transcription"/>
    <property type="evidence" value="ECO:0007669"/>
    <property type="project" value="TreeGrafter"/>
</dbReference>
<evidence type="ECO:0000259" key="11">
    <source>
        <dbReference type="PROSITE" id="PS51293"/>
    </source>
</evidence>
<evidence type="ECO:0000256" key="8">
    <source>
        <dbReference type="SAM" id="MobiDB-lite"/>
    </source>
</evidence>
<feature type="region of interest" description="Disordered" evidence="8">
    <location>
        <begin position="483"/>
        <end position="505"/>
    </location>
</feature>
<keyword evidence="4" id="KW-0805">Transcription regulation</keyword>
<dbReference type="GO" id="GO:0008270">
    <property type="term" value="F:zinc ion binding"/>
    <property type="evidence" value="ECO:0007669"/>
    <property type="project" value="UniProtKB-KW"/>
</dbReference>
<dbReference type="InterPro" id="IPR000433">
    <property type="entry name" value="Znf_ZZ"/>
</dbReference>
<dbReference type="InterPro" id="IPR009057">
    <property type="entry name" value="Homeodomain-like_sf"/>
</dbReference>
<feature type="compositionally biased region" description="Low complexity" evidence="8">
    <location>
        <begin position="483"/>
        <end position="503"/>
    </location>
</feature>
<dbReference type="AlphaFoldDB" id="A0A1D2VAT0"/>
<dbReference type="GO" id="GO:0003677">
    <property type="term" value="F:DNA binding"/>
    <property type="evidence" value="ECO:0007669"/>
    <property type="project" value="UniProtKB-KW"/>
</dbReference>
<keyword evidence="5" id="KW-0238">DNA-binding</keyword>
<evidence type="ECO:0000256" key="6">
    <source>
        <dbReference type="ARBA" id="ARBA00023163"/>
    </source>
</evidence>
<dbReference type="Pfam" id="PF00249">
    <property type="entry name" value="Myb_DNA-binding"/>
    <property type="match status" value="1"/>
</dbReference>
<gene>
    <name evidence="12" type="ORF">ASCRUDRAFT_92813</name>
</gene>
<keyword evidence="1" id="KW-0479">Metal-binding</keyword>
<reference evidence="13" key="1">
    <citation type="submission" date="2016-05" db="EMBL/GenBank/DDBJ databases">
        <title>Comparative genomics of biotechnologically important yeasts.</title>
        <authorList>
            <consortium name="DOE Joint Genome Institute"/>
            <person name="Riley R."/>
            <person name="Haridas S."/>
            <person name="Wolfe K.H."/>
            <person name="Lopes M.R."/>
            <person name="Hittinger C.T."/>
            <person name="Goker M."/>
            <person name="Salamov A."/>
            <person name="Wisecaver J."/>
            <person name="Long T.M."/>
            <person name="Aerts A.L."/>
            <person name="Barry K."/>
            <person name="Choi C."/>
            <person name="Clum A."/>
            <person name="Coughlan A.Y."/>
            <person name="Deshpande S."/>
            <person name="Douglass A.P."/>
            <person name="Hanson S.J."/>
            <person name="Klenk H.-P."/>
            <person name="Labutti K."/>
            <person name="Lapidus A."/>
            <person name="Lindquist E."/>
            <person name="Lipzen A."/>
            <person name="Meier-Kolthoff J.P."/>
            <person name="Ohm R.A."/>
            <person name="Otillar R.P."/>
            <person name="Pangilinan J."/>
            <person name="Peng Y."/>
            <person name="Rokas A."/>
            <person name="Rosa C.A."/>
            <person name="Scheuner C."/>
            <person name="Sibirny A.A."/>
            <person name="Slot J.C."/>
            <person name="Stielow J.B."/>
            <person name="Sun H."/>
            <person name="Kurtzman C.P."/>
            <person name="Blackwell M."/>
            <person name="Grigoriev I.V."/>
            <person name="Jeffries T.W."/>
        </authorList>
    </citation>
    <scope>NUCLEOTIDE SEQUENCE [LARGE SCALE GENOMIC DNA]</scope>
    <source>
        <strain evidence="13">DSM 1968</strain>
    </source>
</reference>
<dbReference type="GO" id="GO:0016514">
    <property type="term" value="C:SWI/SNF complex"/>
    <property type="evidence" value="ECO:0007669"/>
    <property type="project" value="TreeGrafter"/>
</dbReference>
<organism evidence="12 13">
    <name type="scientific">Ascoidea rubescens DSM 1968</name>
    <dbReference type="NCBI Taxonomy" id="1344418"/>
    <lineage>
        <taxon>Eukaryota</taxon>
        <taxon>Fungi</taxon>
        <taxon>Dikarya</taxon>
        <taxon>Ascomycota</taxon>
        <taxon>Saccharomycotina</taxon>
        <taxon>Saccharomycetes</taxon>
        <taxon>Ascoideaceae</taxon>
        <taxon>Ascoidea</taxon>
    </lineage>
</organism>
<evidence type="ECO:0000313" key="12">
    <source>
        <dbReference type="EMBL" id="ODV58804.1"/>
    </source>
</evidence>
<sequence length="739" mass="85270">MAEKQREGAIKEELVDIAVDEDVSMAEDLSPQDLAPPGNDVETTAAPAPTHIHDDAKDNENEDSSDNDGIVMSLSKEQQKAEEEANAYLAKQTFPVIIPSFSAWFKFNKIHPIEKKSFPEYFYYETNNDGSNGNNRMNGNPINNKLRKDPKIYRDFRNFIINTYRINPIEYLSFTAVRRNLSSDVQSIYKIYKFLNKWGLINYQIDPKTKPFVLNPQFTGHFQITLDTPDSIQPFIQKSNNNNHINKNKNKNKKLKKLQNHNDIDIDIDNNKIDNEIDNEINKNNITKEKENSNDSNFHIPLNLEIRKNVYDSISNSIVLDDSPLLNNNTNNNNNNNQIVNSNINNLNLNNPADINNTEFLKKVYICNICGNNTTEIRYHSLRSPNSLILCSTCFNQGFFPQNFFSSDFIKINSNNLKLSNYDPWDENEIILLLEGIKIYDDDWDKIAKHVSSRNKQQCLEFFIKLPIEDNYLSKYLNKQNNLKNQNDNNNKHPINNKITNNDIDNDIDNDINNDDNNDNDNRTYAINSLKFLVNKIDSNLAKKITDQDTNVKNNEDDGISEKLMKMLNINSKNEKINEIKESYNTLNLLVDLQLKKIDLKLKNLSNFEKILNIEKLNIQNEKKKIFLDKLALRNQILNVKDKMINSTKLLSLSINDSIKNQNLTNQNSNSNSNSNSISKSNEALKLIEEAIEDSKKPIRAFIIHNDKLHNNTEDSMMLKFQQTINSNYTCFSASSKIV</sequence>
<feature type="region of interest" description="Disordered" evidence="8">
    <location>
        <begin position="21"/>
        <end position="69"/>
    </location>
</feature>
<dbReference type="SUPFAM" id="SSF46689">
    <property type="entry name" value="Homeodomain-like"/>
    <property type="match status" value="2"/>
</dbReference>